<dbReference type="Gene3D" id="3.40.800.20">
    <property type="entry name" value="Histone deacetylase domain"/>
    <property type="match status" value="2"/>
</dbReference>
<dbReference type="SUPFAM" id="SSF52768">
    <property type="entry name" value="Arginase/deacetylase"/>
    <property type="match status" value="1"/>
</dbReference>
<sequence>MQKLPIFYRDEIISDVKSFSPSAAKPALVVERWLSLSQPIEVCSFEPVTPDNLKLAHDNDYVDGVMNGILKNGFGNKDIAVANSCLYTVGAMLAAARSALVSKQVAVAPVSGFHHAGYADAFGFCTFNGLLITALMLKHEGALSKIAILDLDVHEGDGTREIMDKLQLNDWIVHHSLAYAVDPIPDNAQAYLDSLPKVLTEMASCDLILFQASADLHIDDPLGGFLTTEQLRERDKIVFTFCQQHKIPLAWNTAGGYQRDEQGNIWPVLDLHDNTLKECVSAYLGEVLD</sequence>
<gene>
    <name evidence="3" type="ORF">GCM10010919_27640</name>
</gene>
<protein>
    <submittedName>
        <fullName evidence="3">Histone deacetylase</fullName>
    </submittedName>
</protein>
<name>A0ABQ3L2P5_9ALTE</name>
<dbReference type="InterPro" id="IPR023696">
    <property type="entry name" value="Ureohydrolase_dom_sf"/>
</dbReference>
<dbReference type="InterPro" id="IPR000286">
    <property type="entry name" value="HDACs"/>
</dbReference>
<proteinExistence type="inferred from homology"/>
<comment type="caution">
    <text evidence="3">The sequence shown here is derived from an EMBL/GenBank/DDBJ whole genome shotgun (WGS) entry which is preliminary data.</text>
</comment>
<dbReference type="PRINTS" id="PR01270">
    <property type="entry name" value="HDASUPER"/>
</dbReference>
<evidence type="ECO:0000313" key="4">
    <source>
        <dbReference type="Proteomes" id="UP000659697"/>
    </source>
</evidence>
<dbReference type="RefSeq" id="WP_189433624.1">
    <property type="nucleotide sequence ID" value="NZ_BNAO01000008.1"/>
</dbReference>
<dbReference type="PANTHER" id="PTHR10625">
    <property type="entry name" value="HISTONE DEACETYLASE HDAC1-RELATED"/>
    <property type="match status" value="1"/>
</dbReference>
<reference evidence="4" key="1">
    <citation type="journal article" date="2019" name="Int. J. Syst. Evol. Microbiol.">
        <title>The Global Catalogue of Microorganisms (GCM) 10K type strain sequencing project: providing services to taxonomists for standard genome sequencing and annotation.</title>
        <authorList>
            <consortium name="The Broad Institute Genomics Platform"/>
            <consortium name="The Broad Institute Genome Sequencing Center for Infectious Disease"/>
            <person name="Wu L."/>
            <person name="Ma J."/>
        </authorList>
    </citation>
    <scope>NUCLEOTIDE SEQUENCE [LARGE SCALE GENOMIC DNA]</scope>
    <source>
        <strain evidence="4">CGMCC 1.7003</strain>
    </source>
</reference>
<dbReference type="EMBL" id="BNAO01000008">
    <property type="protein sequence ID" value="GHG74279.1"/>
    <property type="molecule type" value="Genomic_DNA"/>
</dbReference>
<dbReference type="PANTHER" id="PTHR10625:SF19">
    <property type="entry name" value="HISTONE DEACETYLASE 12"/>
    <property type="match status" value="1"/>
</dbReference>
<comment type="similarity">
    <text evidence="1">Belongs to the histone deacetylase family.</text>
</comment>
<feature type="domain" description="Histone deacetylase" evidence="2">
    <location>
        <begin position="39"/>
        <end position="164"/>
    </location>
</feature>
<evidence type="ECO:0000256" key="1">
    <source>
        <dbReference type="ARBA" id="ARBA00005947"/>
    </source>
</evidence>
<organism evidence="3 4">
    <name type="scientific">Alishewanella longhuensis</name>
    <dbReference type="NCBI Taxonomy" id="1091037"/>
    <lineage>
        <taxon>Bacteria</taxon>
        <taxon>Pseudomonadati</taxon>
        <taxon>Pseudomonadota</taxon>
        <taxon>Gammaproteobacteria</taxon>
        <taxon>Alteromonadales</taxon>
        <taxon>Alteromonadaceae</taxon>
        <taxon>Alishewanella</taxon>
    </lineage>
</organism>
<evidence type="ECO:0000313" key="3">
    <source>
        <dbReference type="EMBL" id="GHG74279.1"/>
    </source>
</evidence>
<keyword evidence="4" id="KW-1185">Reference proteome</keyword>
<dbReference type="Proteomes" id="UP000659697">
    <property type="component" value="Unassembled WGS sequence"/>
</dbReference>
<dbReference type="InterPro" id="IPR023801">
    <property type="entry name" value="His_deacetylse_dom"/>
</dbReference>
<evidence type="ECO:0000259" key="2">
    <source>
        <dbReference type="Pfam" id="PF00850"/>
    </source>
</evidence>
<dbReference type="InterPro" id="IPR037138">
    <property type="entry name" value="His_deacetylse_dom_sf"/>
</dbReference>
<accession>A0ABQ3L2P5</accession>
<dbReference type="Pfam" id="PF00850">
    <property type="entry name" value="Hist_deacetyl"/>
    <property type="match status" value="1"/>
</dbReference>